<gene>
    <name evidence="2" type="ORF">I0C86_40430</name>
</gene>
<dbReference type="EMBL" id="JADPUN010000422">
    <property type="protein sequence ID" value="MBF9135148.1"/>
    <property type="molecule type" value="Genomic_DNA"/>
</dbReference>
<feature type="compositionally biased region" description="Low complexity" evidence="1">
    <location>
        <begin position="359"/>
        <end position="399"/>
    </location>
</feature>
<feature type="compositionally biased region" description="Low complexity" evidence="1">
    <location>
        <begin position="338"/>
        <end position="348"/>
    </location>
</feature>
<evidence type="ECO:0000256" key="1">
    <source>
        <dbReference type="SAM" id="MobiDB-lite"/>
    </source>
</evidence>
<feature type="non-terminal residue" evidence="2">
    <location>
        <position position="399"/>
    </location>
</feature>
<evidence type="ECO:0000313" key="2">
    <source>
        <dbReference type="EMBL" id="MBF9135148.1"/>
    </source>
</evidence>
<comment type="caution">
    <text evidence="2">The sequence shown here is derived from an EMBL/GenBank/DDBJ whole genome shotgun (WGS) entry which is preliminary data.</text>
</comment>
<proteinExistence type="predicted"/>
<accession>A0ABS0H9J5</accession>
<protein>
    <recommendedName>
        <fullName evidence="4">C2H2-type domain-containing protein</fullName>
    </recommendedName>
</protein>
<evidence type="ECO:0000313" key="3">
    <source>
        <dbReference type="Proteomes" id="UP000638560"/>
    </source>
</evidence>
<organism evidence="2 3">
    <name type="scientific">Plantactinospora alkalitolerans</name>
    <dbReference type="NCBI Taxonomy" id="2789879"/>
    <lineage>
        <taxon>Bacteria</taxon>
        <taxon>Bacillati</taxon>
        <taxon>Actinomycetota</taxon>
        <taxon>Actinomycetes</taxon>
        <taxon>Micromonosporales</taxon>
        <taxon>Micromonosporaceae</taxon>
        <taxon>Plantactinospora</taxon>
    </lineage>
</organism>
<feature type="region of interest" description="Disordered" evidence="1">
    <location>
        <begin position="324"/>
        <end position="399"/>
    </location>
</feature>
<sequence length="399" mass="43201">MQELAQRCAAVNWRVVDRKRGWMVFPADGQEPVRIPSQGAGRTVDNVTTELRKRGLEKAEQAARAVRTASRRTKIAKDRASVATIATAPNELKEPPMAVTATTTPAQTATPSLDVGIPLEELGDDAIGQFWLRMEVYNRPYANLAGVAMKADTSFAAKRAVRYSDEARENEPPPSDVPVCKNWSNWCRHEPSERCRKCPCGKCPKCLLDLVPARVLCNKPGTGCTLTYTSSAAARKHLGNEHPGPLTLARRELQAAKVTRLRTILSKVVEEFPVEMPVRKRGTGEPQYYKKIRGVRLRNGERYFVCGADRPACDFASNHLGRTSGHVQTNHHGEDETAGAAPVPATTAKPPPTQPTTPAPAVIKAAIAKVAAAPREVRQTTPGATGPSTTSPSTPSSPP</sequence>
<keyword evidence="3" id="KW-1185">Reference proteome</keyword>
<evidence type="ECO:0008006" key="4">
    <source>
        <dbReference type="Google" id="ProtNLM"/>
    </source>
</evidence>
<dbReference type="Proteomes" id="UP000638560">
    <property type="component" value="Unassembled WGS sequence"/>
</dbReference>
<feature type="compositionally biased region" description="Pro residues" evidence="1">
    <location>
        <begin position="349"/>
        <end position="358"/>
    </location>
</feature>
<reference evidence="2 3" key="1">
    <citation type="submission" date="2020-11" db="EMBL/GenBank/DDBJ databases">
        <title>A novel isolate from a Black sea contaminated sediment with potential to produce alkanes: Plantactinospora alkalitolerans sp. nov.</title>
        <authorList>
            <person name="Carro L."/>
            <person name="Veyisoglu A."/>
            <person name="Guven K."/>
            <person name="Schumann P."/>
            <person name="Klenk H.-P."/>
            <person name="Sahin N."/>
        </authorList>
    </citation>
    <scope>NUCLEOTIDE SEQUENCE [LARGE SCALE GENOMIC DNA]</scope>
    <source>
        <strain evidence="2 3">S1510</strain>
    </source>
</reference>
<name>A0ABS0H9J5_9ACTN</name>